<dbReference type="AlphaFoldDB" id="C5M8N2"/>
<dbReference type="EMBL" id="GG692397">
    <property type="protein sequence ID" value="EER33936.1"/>
    <property type="molecule type" value="Genomic_DNA"/>
</dbReference>
<protein>
    <recommendedName>
        <fullName evidence="3">Leucine-rich repeat domain-containing protein</fullName>
    </recommendedName>
</protein>
<name>C5M8N2_CANTT</name>
<dbReference type="VEuPathDB" id="FungiDB:CTRG_02754"/>
<proteinExistence type="predicted"/>
<evidence type="ECO:0008006" key="3">
    <source>
        <dbReference type="Google" id="ProtNLM"/>
    </source>
</evidence>
<evidence type="ECO:0000313" key="1">
    <source>
        <dbReference type="EMBL" id="EER33936.1"/>
    </source>
</evidence>
<dbReference type="Proteomes" id="UP000002037">
    <property type="component" value="Unassembled WGS sequence"/>
</dbReference>
<dbReference type="RefSeq" id="XP_002548457.1">
    <property type="nucleotide sequence ID" value="XM_002548411.1"/>
</dbReference>
<dbReference type="OrthoDB" id="2187496at2759"/>
<organism evidence="1 2">
    <name type="scientific">Candida tropicalis (strain ATCC MYA-3404 / T1)</name>
    <name type="common">Yeast</name>
    <dbReference type="NCBI Taxonomy" id="294747"/>
    <lineage>
        <taxon>Eukaryota</taxon>
        <taxon>Fungi</taxon>
        <taxon>Dikarya</taxon>
        <taxon>Ascomycota</taxon>
        <taxon>Saccharomycotina</taxon>
        <taxon>Pichiomycetes</taxon>
        <taxon>Debaryomycetaceae</taxon>
        <taxon>Candida/Lodderomyces clade</taxon>
        <taxon>Candida</taxon>
    </lineage>
</organism>
<dbReference type="Gene3D" id="3.80.10.10">
    <property type="entry name" value="Ribonuclease Inhibitor"/>
    <property type="match status" value="1"/>
</dbReference>
<keyword evidence="2" id="KW-1185">Reference proteome</keyword>
<dbReference type="InterPro" id="IPR032675">
    <property type="entry name" value="LRR_dom_sf"/>
</dbReference>
<sequence>MYVMKKHLKKYHNKTEEKVGRIPIEDIFPESLRSLKLVDEISLYDFGIDIDPCDFILDLQNFKYLESFEFWRGYYQTKNLPISLTRLRLVEITVIDFNELKYLTNLVTLELYEYSDLPNLEIKSPNLRYIDFSDSKIGKLTPERLKLPLNVLEIKMCNCEIDSIDDCFEFPPDLQVLFLDGNNLHQVPSNLPSSLKILGLKYNRFELRSIMPSFPNSLKFLNIEETGITRCKFGTEYDKLEPILTDY</sequence>
<evidence type="ECO:0000313" key="2">
    <source>
        <dbReference type="Proteomes" id="UP000002037"/>
    </source>
</evidence>
<gene>
    <name evidence="1" type="ORF">CTRG_02754</name>
</gene>
<dbReference type="KEGG" id="ctp:CTRG_02754"/>
<dbReference type="GeneID" id="8298316"/>
<dbReference type="SUPFAM" id="SSF52047">
    <property type="entry name" value="RNI-like"/>
    <property type="match status" value="1"/>
</dbReference>
<reference evidence="1 2" key="1">
    <citation type="journal article" date="2009" name="Nature">
        <title>Evolution of pathogenicity and sexual reproduction in eight Candida genomes.</title>
        <authorList>
            <person name="Butler G."/>
            <person name="Rasmussen M.D."/>
            <person name="Lin M.F."/>
            <person name="Santos M.A."/>
            <person name="Sakthikumar S."/>
            <person name="Munro C.A."/>
            <person name="Rheinbay E."/>
            <person name="Grabherr M."/>
            <person name="Forche A."/>
            <person name="Reedy J.L."/>
            <person name="Agrafioti I."/>
            <person name="Arnaud M.B."/>
            <person name="Bates S."/>
            <person name="Brown A.J."/>
            <person name="Brunke S."/>
            <person name="Costanzo M.C."/>
            <person name="Fitzpatrick D.A."/>
            <person name="de Groot P.W."/>
            <person name="Harris D."/>
            <person name="Hoyer L.L."/>
            <person name="Hube B."/>
            <person name="Klis F.M."/>
            <person name="Kodira C."/>
            <person name="Lennard N."/>
            <person name="Logue M.E."/>
            <person name="Martin R."/>
            <person name="Neiman A.M."/>
            <person name="Nikolaou E."/>
            <person name="Quail M.A."/>
            <person name="Quinn J."/>
            <person name="Santos M.C."/>
            <person name="Schmitzberger F.F."/>
            <person name="Sherlock G."/>
            <person name="Shah P."/>
            <person name="Silverstein K.A."/>
            <person name="Skrzypek M.S."/>
            <person name="Soll D."/>
            <person name="Staggs R."/>
            <person name="Stansfield I."/>
            <person name="Stumpf M.P."/>
            <person name="Sudbery P.E."/>
            <person name="Srikantha T."/>
            <person name="Zeng Q."/>
            <person name="Berman J."/>
            <person name="Berriman M."/>
            <person name="Heitman J."/>
            <person name="Gow N.A."/>
            <person name="Lorenz M.C."/>
            <person name="Birren B.W."/>
            <person name="Kellis M."/>
            <person name="Cuomo C.A."/>
        </authorList>
    </citation>
    <scope>NUCLEOTIDE SEQUENCE [LARGE SCALE GENOMIC DNA]</scope>
    <source>
        <strain evidence="2">ATCC MYA-3404 / T1</strain>
    </source>
</reference>
<dbReference type="HOGENOM" id="CLU_1124392_0_0_1"/>
<accession>C5M8N2</accession>